<proteinExistence type="predicted"/>
<dbReference type="AlphaFoldDB" id="A0A7Y9J9U9"/>
<evidence type="ECO:0000256" key="1">
    <source>
        <dbReference type="SAM" id="SignalP"/>
    </source>
</evidence>
<evidence type="ECO:0000313" key="3">
    <source>
        <dbReference type="Proteomes" id="UP000535511"/>
    </source>
</evidence>
<comment type="caution">
    <text evidence="2">The sequence shown here is derived from an EMBL/GenBank/DDBJ whole genome shotgun (WGS) entry which is preliminary data.</text>
</comment>
<organism evidence="2 3">
    <name type="scientific">Nocardioides panaciterrulae</name>
    <dbReference type="NCBI Taxonomy" id="661492"/>
    <lineage>
        <taxon>Bacteria</taxon>
        <taxon>Bacillati</taxon>
        <taxon>Actinomycetota</taxon>
        <taxon>Actinomycetes</taxon>
        <taxon>Propionibacteriales</taxon>
        <taxon>Nocardioidaceae</taxon>
        <taxon>Nocardioides</taxon>
    </lineage>
</organism>
<name>A0A7Y9J9U9_9ACTN</name>
<protein>
    <recommendedName>
        <fullName evidence="4">Ribosomally synthesized peptide with SipW-like signal peptide</fullName>
    </recommendedName>
</protein>
<evidence type="ECO:0008006" key="4">
    <source>
        <dbReference type="Google" id="ProtNLM"/>
    </source>
</evidence>
<gene>
    <name evidence="2" type="ORF">BJZ21_000529</name>
</gene>
<keyword evidence="3" id="KW-1185">Reference proteome</keyword>
<dbReference type="Proteomes" id="UP000535511">
    <property type="component" value="Unassembled WGS sequence"/>
</dbReference>
<accession>A0A7Y9J9U9</accession>
<feature type="signal peptide" evidence="1">
    <location>
        <begin position="1"/>
        <end position="28"/>
    </location>
</feature>
<evidence type="ECO:0000313" key="2">
    <source>
        <dbReference type="EMBL" id="NYD40446.1"/>
    </source>
</evidence>
<sequence>MKNEQRDERKSRKILVPLATLAIASAVAVGSGADFTSTSQITADITAGKIVADNNKDTGTLTITELKPGDAASGTVQLTRGTGSNLSGDLSVVIDNVTSGFDADAVTITVDGNSTSGTADLETVEQSVDHKATIDLGSLPDNWGYRDIKITVSMPKAADNDNQGATGSASIHFVVTATDGATDQETTASWS</sequence>
<feature type="chain" id="PRO_5038548898" description="Ribosomally synthesized peptide with SipW-like signal peptide" evidence="1">
    <location>
        <begin position="29"/>
        <end position="191"/>
    </location>
</feature>
<reference evidence="2 3" key="1">
    <citation type="submission" date="2020-07" db="EMBL/GenBank/DDBJ databases">
        <title>Sequencing the genomes of 1000 actinobacteria strains.</title>
        <authorList>
            <person name="Klenk H.-P."/>
        </authorList>
    </citation>
    <scope>NUCLEOTIDE SEQUENCE [LARGE SCALE GENOMIC DNA]</scope>
    <source>
        <strain evidence="2 3">DSM 21350</strain>
    </source>
</reference>
<dbReference type="RefSeq" id="WP_179662334.1">
    <property type="nucleotide sequence ID" value="NZ_JACCBG010000001.1"/>
</dbReference>
<keyword evidence="1" id="KW-0732">Signal</keyword>
<dbReference type="EMBL" id="JACCBG010000001">
    <property type="protein sequence ID" value="NYD40446.1"/>
    <property type="molecule type" value="Genomic_DNA"/>
</dbReference>